<evidence type="ECO:0000256" key="1">
    <source>
        <dbReference type="SAM" id="Coils"/>
    </source>
</evidence>
<dbReference type="RefSeq" id="WP_046281829.1">
    <property type="nucleotide sequence ID" value="NZ_LATL02000338.1"/>
</dbReference>
<name>A0A0F5Y813_9CYAN</name>
<protein>
    <submittedName>
        <fullName evidence="2">Uncharacterized protein</fullName>
    </submittedName>
</protein>
<dbReference type="OrthoDB" id="10010405at2"/>
<reference evidence="2 3" key="1">
    <citation type="submission" date="2015-06" db="EMBL/GenBank/DDBJ databases">
        <title>Draft genome assembly of filamentous brackish cyanobacterium Limnoraphis robusta strain CS-951.</title>
        <authorList>
            <person name="Willis A."/>
            <person name="Parks M."/>
            <person name="Burford M.A."/>
        </authorList>
    </citation>
    <scope>NUCLEOTIDE SEQUENCE [LARGE SCALE GENOMIC DNA]</scope>
    <source>
        <strain evidence="2 3">CS-951</strain>
    </source>
</reference>
<feature type="coiled-coil region" evidence="1">
    <location>
        <begin position="269"/>
        <end position="296"/>
    </location>
</feature>
<dbReference type="Proteomes" id="UP000033607">
    <property type="component" value="Unassembled WGS sequence"/>
</dbReference>
<sequence>MARSEKQFISRICYALPSFAVNEEAYDPMYDAALLRTGEDEKLHYFRIDEESSEEYEIDADEVWADVSNNFAAGTLSHDLIPVCQRILEEDGWKKEDFDSLYWFGLDKLVDYQEDFEFCETPSEALELLPETHDDWLAVILDKWEDQQPFVSYGLSKCVSVPGSFYPNLYKESDPRRFICQYDPKKLPLSIEYKLTRVKKTKRGIYNKTKAYLDLQNAIHDLIAIAPARRNNEKEIKTLAKWKRLYPKFMSTILREVLEILQTRPGVKEERYLAEISEFMNKIDQAEESSEEYEIDADEVWADVSNNFAAGTLSHDLIAACQRILEEDGWKEGSFDSLYWSALFILGDDCQANVEGSLTPSEALELLPETHDDWLAEILKEWELEQPFVNYGLSKCVSVPGSFYPYLWEISNPNRFICQYDPKKLRQSIKYKLTQVKKTKRGIYNKTKAYLDLQNAIHDLIAIAPARKNNEKEIKTLAKCKRLYPKLMSKILREVLEILQNTPGLDEEESYLAEISEFMNKIDQAMDEIVESSD</sequence>
<dbReference type="AlphaFoldDB" id="A0A0F5Y813"/>
<dbReference type="EMBL" id="LATL02000338">
    <property type="protein sequence ID" value="KKD35019.1"/>
    <property type="molecule type" value="Genomic_DNA"/>
</dbReference>
<accession>A0A0F5Y813</accession>
<keyword evidence="1" id="KW-0175">Coiled coil</keyword>
<organism evidence="2 3">
    <name type="scientific">Limnoraphis robusta CS-951</name>
    <dbReference type="NCBI Taxonomy" id="1637645"/>
    <lineage>
        <taxon>Bacteria</taxon>
        <taxon>Bacillati</taxon>
        <taxon>Cyanobacteriota</taxon>
        <taxon>Cyanophyceae</taxon>
        <taxon>Oscillatoriophycideae</taxon>
        <taxon>Oscillatoriales</taxon>
        <taxon>Sirenicapillariaceae</taxon>
        <taxon>Limnoraphis</taxon>
    </lineage>
</organism>
<comment type="caution">
    <text evidence="2">The sequence shown here is derived from an EMBL/GenBank/DDBJ whole genome shotgun (WGS) entry which is preliminary data.</text>
</comment>
<gene>
    <name evidence="2" type="ORF">WN50_27635</name>
</gene>
<evidence type="ECO:0000313" key="2">
    <source>
        <dbReference type="EMBL" id="KKD35019.1"/>
    </source>
</evidence>
<evidence type="ECO:0000313" key="3">
    <source>
        <dbReference type="Proteomes" id="UP000033607"/>
    </source>
</evidence>
<proteinExistence type="predicted"/>